<dbReference type="AlphaFoldDB" id="A0A090Q2A4"/>
<name>A0A090Q2A4_9FLAO</name>
<dbReference type="Pfam" id="PF01713">
    <property type="entry name" value="Smr"/>
    <property type="match status" value="1"/>
</dbReference>
<dbReference type="Proteomes" id="UP000029221">
    <property type="component" value="Unassembled WGS sequence"/>
</dbReference>
<evidence type="ECO:0000259" key="1">
    <source>
        <dbReference type="PROSITE" id="PS50828"/>
    </source>
</evidence>
<accession>A0A090Q2A4</accession>
<evidence type="ECO:0000313" key="2">
    <source>
        <dbReference type="EMBL" id="GAK96317.1"/>
    </source>
</evidence>
<protein>
    <submittedName>
        <fullName evidence="2">Putative DNA mismatch repair protein</fullName>
    </submittedName>
</protein>
<dbReference type="Gene3D" id="3.30.1370.110">
    <property type="match status" value="1"/>
</dbReference>
<feature type="domain" description="Smr" evidence="1">
    <location>
        <begin position="116"/>
        <end position="171"/>
    </location>
</feature>
<keyword evidence="3" id="KW-1185">Reference proteome</keyword>
<gene>
    <name evidence="2" type="ORF">JCM19294_1830</name>
</gene>
<dbReference type="PROSITE" id="PS50828">
    <property type="entry name" value="SMR"/>
    <property type="match status" value="1"/>
</dbReference>
<sequence length="175" mass="20264">MSRKFKKGDRITFIDDDVRGVVAFAKAESLTIITDEEIEIQVDPKQVILDQTFQIGTVDISMAEEPKKKQSKKRKKGQLPPIEVDLHIHQLTNKDAYMQPHEKLDLQLQVARSKVEWALQNRIPKLILIHGVGTGVLKTELEYLLNRYEHLTYYDADFKKYGLGATEVYFYQNKS</sequence>
<dbReference type="STRING" id="319236.BST91_08585"/>
<organism evidence="2 3">
    <name type="scientific">Nonlabens tegetincola</name>
    <dbReference type="NCBI Taxonomy" id="323273"/>
    <lineage>
        <taxon>Bacteria</taxon>
        <taxon>Pseudomonadati</taxon>
        <taxon>Bacteroidota</taxon>
        <taxon>Flavobacteriia</taxon>
        <taxon>Flavobacteriales</taxon>
        <taxon>Flavobacteriaceae</taxon>
        <taxon>Nonlabens</taxon>
    </lineage>
</organism>
<reference evidence="2" key="1">
    <citation type="journal article" date="2014" name="Genome Announc.">
        <title>Draft Genome Sequences of Marine Flavobacterium Nonlabens Strains NR17, NR24, NR27, NR32, NR33, and Ara13.</title>
        <authorList>
            <person name="Nakanishi M."/>
            <person name="Meirelles P."/>
            <person name="Suzuki R."/>
            <person name="Takatani N."/>
            <person name="Mino S."/>
            <person name="Suda W."/>
            <person name="Oshima K."/>
            <person name="Hattori M."/>
            <person name="Ohkuma M."/>
            <person name="Hosokawa M."/>
            <person name="Miyashita K."/>
            <person name="Thompson F.L."/>
            <person name="Niwa A."/>
            <person name="Sawabe T."/>
            <person name="Sawabe T."/>
        </authorList>
    </citation>
    <scope>NUCLEOTIDE SEQUENCE [LARGE SCALE GENOMIC DNA]</scope>
    <source>
        <strain evidence="2">JCM 19294</strain>
    </source>
</reference>
<dbReference type="RefSeq" id="WP_042277558.1">
    <property type="nucleotide sequence ID" value="NZ_BBML01000002.1"/>
</dbReference>
<comment type="caution">
    <text evidence="2">The sequence shown here is derived from an EMBL/GenBank/DDBJ whole genome shotgun (WGS) entry which is preliminary data.</text>
</comment>
<evidence type="ECO:0000313" key="3">
    <source>
        <dbReference type="Proteomes" id="UP000029221"/>
    </source>
</evidence>
<proteinExistence type="predicted"/>
<dbReference type="InterPro" id="IPR036063">
    <property type="entry name" value="Smr_dom_sf"/>
</dbReference>
<dbReference type="InterPro" id="IPR002625">
    <property type="entry name" value="Smr_dom"/>
</dbReference>
<dbReference type="EMBL" id="BBML01000002">
    <property type="protein sequence ID" value="GAK96317.1"/>
    <property type="molecule type" value="Genomic_DNA"/>
</dbReference>
<dbReference type="eggNOG" id="COG1193">
    <property type="taxonomic scope" value="Bacteria"/>
</dbReference>